<evidence type="ECO:0000256" key="2">
    <source>
        <dbReference type="SAM" id="MobiDB-lite"/>
    </source>
</evidence>
<feature type="compositionally biased region" description="Polar residues" evidence="2">
    <location>
        <begin position="490"/>
        <end position="503"/>
    </location>
</feature>
<evidence type="ECO:0000259" key="3">
    <source>
        <dbReference type="PROSITE" id="PS50102"/>
    </source>
</evidence>
<reference evidence="4 5" key="2">
    <citation type="submission" date="2018-11" db="EMBL/GenBank/DDBJ databases">
        <authorList>
            <consortium name="Pathogen Informatics"/>
        </authorList>
    </citation>
    <scope>NUCLEOTIDE SEQUENCE [LARGE SCALE GENOMIC DNA]</scope>
</reference>
<accession>A0A0R3T5E7</accession>
<organism evidence="6">
    <name type="scientific">Rodentolepis nana</name>
    <name type="common">Dwarf tapeworm</name>
    <name type="synonym">Hymenolepis nana</name>
    <dbReference type="NCBI Taxonomy" id="102285"/>
    <lineage>
        <taxon>Eukaryota</taxon>
        <taxon>Metazoa</taxon>
        <taxon>Spiralia</taxon>
        <taxon>Lophotrochozoa</taxon>
        <taxon>Platyhelminthes</taxon>
        <taxon>Cestoda</taxon>
        <taxon>Eucestoda</taxon>
        <taxon>Cyclophyllidea</taxon>
        <taxon>Hymenolepididae</taxon>
        <taxon>Rodentolepis</taxon>
    </lineage>
</organism>
<dbReference type="PROSITE" id="PS50102">
    <property type="entry name" value="RRM"/>
    <property type="match status" value="2"/>
</dbReference>
<feature type="compositionally biased region" description="Basic and acidic residues" evidence="2">
    <location>
        <begin position="581"/>
        <end position="597"/>
    </location>
</feature>
<proteinExistence type="predicted"/>
<dbReference type="SMART" id="SM00360">
    <property type="entry name" value="RRM"/>
    <property type="match status" value="3"/>
</dbReference>
<feature type="domain" description="RRM" evidence="3">
    <location>
        <begin position="331"/>
        <end position="399"/>
    </location>
</feature>
<dbReference type="AlphaFoldDB" id="A0A0R3T5E7"/>
<dbReference type="Gene3D" id="3.30.70.330">
    <property type="match status" value="3"/>
</dbReference>
<feature type="compositionally biased region" description="Low complexity" evidence="2">
    <location>
        <begin position="8"/>
        <end position="18"/>
    </location>
</feature>
<evidence type="ECO:0000313" key="6">
    <source>
        <dbReference type="WBParaSite" id="HNAJ_0000228501-mRNA-1"/>
    </source>
</evidence>
<dbReference type="InterPro" id="IPR012677">
    <property type="entry name" value="Nucleotide-bd_a/b_plait_sf"/>
</dbReference>
<keyword evidence="1" id="KW-0694">RNA-binding</keyword>
<feature type="compositionally biased region" description="Gly residues" evidence="2">
    <location>
        <begin position="612"/>
        <end position="665"/>
    </location>
</feature>
<dbReference type="WBParaSite" id="HNAJ_0000228501-mRNA-1">
    <property type="protein sequence ID" value="HNAJ_0000228501-mRNA-1"/>
    <property type="gene ID" value="HNAJ_0000228501"/>
</dbReference>
<dbReference type="STRING" id="102285.A0A0R3T5E7"/>
<dbReference type="CDD" id="cd00590">
    <property type="entry name" value="RRM_SF"/>
    <property type="match status" value="3"/>
</dbReference>
<name>A0A0R3T5E7_RODNA</name>
<feature type="compositionally biased region" description="Basic and acidic residues" evidence="2">
    <location>
        <begin position="93"/>
        <end position="110"/>
    </location>
</feature>
<dbReference type="Proteomes" id="UP000278807">
    <property type="component" value="Unassembled WGS sequence"/>
</dbReference>
<dbReference type="OrthoDB" id="6267411at2759"/>
<feature type="domain" description="RRM" evidence="3">
    <location>
        <begin position="404"/>
        <end position="481"/>
    </location>
</feature>
<feature type="region of interest" description="Disordered" evidence="2">
    <location>
        <begin position="1"/>
        <end position="130"/>
    </location>
</feature>
<sequence length="671" mass="73130">MTQKKNRNSTSSTKSNGSVASAEKLVAKKRQREEDSEDEIEQTEAEMQRVKKLKQMLEIAGDSEDSDDYSESQDEDETEASDDDDYDDEDDSEHNGDSEEEVTEKVETSKKASGKKEKKQTQAKANGVAKMETVDNKSQVIGKIAEQFKPSASNVMLFNIPRINEPELKGFLSKRNVNPESICCINGPVVMLGFSNEAAAKKAQTTCSGAAYNQSVLAAITASGEDLAMIRSNKNPNPSKTDAPLTCLFVTDLPKSVSEEELVKATGIVPKHVRLITSGRKNRITNACYIDCKSETDAKNGLQSLSKHSFVGKTVKVFLKPQFNFNPVTENSVIVANVPFSVDIDAIKLEFPKAQKVELTRRGCFMLTFESAEIRDKVVKESKGKVMDGRELRFITTEKTQGDVAVFVSNVEFSVTAEELKAVFPGCKNIFMKKSKNGKFNGQVPNAIVYYPTKEEAEAGAKQAADKEVKGRAIKVKMTSAESKTESENSKTQSKPASQKATTPKSKVEEVKKPVQVGSDSESEEDDDGSDPESDDADEDITDGDDSEDQDDDNDDDDDDDDVEDEDDDEDNSEDDDESEESVKPPEQKRVKMDAPETKSPNSRPPFKPRGRGNGDFRGGNRGGGFRGGNRGGGGFRGGNRGNGGFRGGRGRGGNGGGFRGGNRGRGSFKN</sequence>
<evidence type="ECO:0000313" key="4">
    <source>
        <dbReference type="EMBL" id="VDN98143.1"/>
    </source>
</evidence>
<protein>
    <submittedName>
        <fullName evidence="6">RRM domain-containing protein</fullName>
    </submittedName>
</protein>
<feature type="compositionally biased region" description="Acidic residues" evidence="2">
    <location>
        <begin position="61"/>
        <end position="92"/>
    </location>
</feature>
<dbReference type="InterPro" id="IPR035979">
    <property type="entry name" value="RBD_domain_sf"/>
</dbReference>
<feature type="compositionally biased region" description="Acidic residues" evidence="2">
    <location>
        <begin position="521"/>
        <end position="580"/>
    </location>
</feature>
<feature type="compositionally biased region" description="Acidic residues" evidence="2">
    <location>
        <begin position="34"/>
        <end position="44"/>
    </location>
</feature>
<reference evidence="6" key="1">
    <citation type="submission" date="2017-02" db="UniProtKB">
        <authorList>
            <consortium name="WormBaseParasite"/>
        </authorList>
    </citation>
    <scope>IDENTIFICATION</scope>
</reference>
<gene>
    <name evidence="4" type="ORF">HNAJ_LOCUS2284</name>
</gene>
<evidence type="ECO:0000256" key="1">
    <source>
        <dbReference type="PROSITE-ProRule" id="PRU00176"/>
    </source>
</evidence>
<keyword evidence="5" id="KW-1185">Reference proteome</keyword>
<dbReference type="GO" id="GO:0003723">
    <property type="term" value="F:RNA binding"/>
    <property type="evidence" value="ECO:0007669"/>
    <property type="project" value="UniProtKB-UniRule"/>
</dbReference>
<dbReference type="SUPFAM" id="SSF54928">
    <property type="entry name" value="RNA-binding domain, RBD"/>
    <property type="match status" value="2"/>
</dbReference>
<evidence type="ECO:0000313" key="5">
    <source>
        <dbReference type="Proteomes" id="UP000278807"/>
    </source>
</evidence>
<feature type="region of interest" description="Disordered" evidence="2">
    <location>
        <begin position="478"/>
        <end position="671"/>
    </location>
</feature>
<dbReference type="InterPro" id="IPR000504">
    <property type="entry name" value="RRM_dom"/>
</dbReference>
<dbReference type="EMBL" id="UZAE01001086">
    <property type="protein sequence ID" value="VDN98143.1"/>
    <property type="molecule type" value="Genomic_DNA"/>
</dbReference>